<dbReference type="NCBIfam" id="TIGR02937">
    <property type="entry name" value="sigma70-ECF"/>
    <property type="match status" value="1"/>
</dbReference>
<feature type="domain" description="RNA polymerase sigma-70 region 2" evidence="6">
    <location>
        <begin position="47"/>
        <end position="115"/>
    </location>
</feature>
<keyword evidence="3" id="KW-0731">Sigma factor</keyword>
<dbReference type="InterPro" id="IPR036388">
    <property type="entry name" value="WH-like_DNA-bd_sf"/>
</dbReference>
<keyword evidence="5" id="KW-0804">Transcription</keyword>
<dbReference type="InterPro" id="IPR007627">
    <property type="entry name" value="RNA_pol_sigma70_r2"/>
</dbReference>
<dbReference type="Proteomes" id="UP000540506">
    <property type="component" value="Unassembled WGS sequence"/>
</dbReference>
<dbReference type="InterPro" id="IPR013324">
    <property type="entry name" value="RNA_pol_sigma_r3/r4-like"/>
</dbReference>
<reference evidence="7 8" key="1">
    <citation type="submission" date="2020-08" db="EMBL/GenBank/DDBJ databases">
        <title>Sequencing the genomes of 1000 actinobacteria strains.</title>
        <authorList>
            <person name="Klenk H.-P."/>
        </authorList>
    </citation>
    <scope>NUCLEOTIDE SEQUENCE [LARGE SCALE GENOMIC DNA]</scope>
    <source>
        <strain evidence="7 8">DSM 41654</strain>
    </source>
</reference>
<dbReference type="InterPro" id="IPR013325">
    <property type="entry name" value="RNA_pol_sigma_r2"/>
</dbReference>
<organism evidence="7 8">
    <name type="scientific">Kitasatospora kifunensis</name>
    <name type="common">Streptomyces kifunensis</name>
    <dbReference type="NCBI Taxonomy" id="58351"/>
    <lineage>
        <taxon>Bacteria</taxon>
        <taxon>Bacillati</taxon>
        <taxon>Actinomycetota</taxon>
        <taxon>Actinomycetes</taxon>
        <taxon>Kitasatosporales</taxon>
        <taxon>Streptomycetaceae</taxon>
        <taxon>Kitasatospora</taxon>
    </lineage>
</organism>
<dbReference type="EMBL" id="JACHJV010000002">
    <property type="protein sequence ID" value="MBB4928161.1"/>
    <property type="molecule type" value="Genomic_DNA"/>
</dbReference>
<dbReference type="SUPFAM" id="SSF88946">
    <property type="entry name" value="Sigma2 domain of RNA polymerase sigma factors"/>
    <property type="match status" value="1"/>
</dbReference>
<comment type="similarity">
    <text evidence="1">Belongs to the sigma-70 factor family. ECF subfamily.</text>
</comment>
<evidence type="ECO:0000259" key="6">
    <source>
        <dbReference type="Pfam" id="PF04542"/>
    </source>
</evidence>
<dbReference type="Pfam" id="PF04542">
    <property type="entry name" value="Sigma70_r2"/>
    <property type="match status" value="1"/>
</dbReference>
<dbReference type="SUPFAM" id="SSF88659">
    <property type="entry name" value="Sigma3 and sigma4 domains of RNA polymerase sigma factors"/>
    <property type="match status" value="1"/>
</dbReference>
<keyword evidence="8" id="KW-1185">Reference proteome</keyword>
<proteinExistence type="inferred from homology"/>
<dbReference type="Gene3D" id="1.10.10.10">
    <property type="entry name" value="Winged helix-like DNA-binding domain superfamily/Winged helix DNA-binding domain"/>
    <property type="match status" value="1"/>
</dbReference>
<name>A0A7W7RA24_KITKI</name>
<dbReference type="GO" id="GO:0006352">
    <property type="term" value="P:DNA-templated transcription initiation"/>
    <property type="evidence" value="ECO:0007669"/>
    <property type="project" value="InterPro"/>
</dbReference>
<dbReference type="GO" id="GO:0016987">
    <property type="term" value="F:sigma factor activity"/>
    <property type="evidence" value="ECO:0007669"/>
    <property type="project" value="UniProtKB-KW"/>
</dbReference>
<dbReference type="GO" id="GO:0003677">
    <property type="term" value="F:DNA binding"/>
    <property type="evidence" value="ECO:0007669"/>
    <property type="project" value="UniProtKB-KW"/>
</dbReference>
<sequence length="261" mass="29130">MSVEDAQSAPVDDPSISLQESRSLCEGSDQELAQAVRFGDGEAFGELFRRHEKSATRFASFYTKDPYTAQDLVAEAFARVLQVLKNGGGPDTSFRGYLLTVLRNIVTEWARSSERQLPVPDVSIYERESAASASSEALRNLDYSLVVEAFASLPPRWQEVLFYTVIHAEEPAAVARHVGLRPNSVAALAYRAREGLRQAYLTVHLRRRGEFPACDYFIPRFAANLRGRLGEAGSVVLHSHLDDCNRCKDMYEEARDLNALL</sequence>
<keyword evidence="2" id="KW-0805">Transcription regulation</keyword>
<evidence type="ECO:0000256" key="3">
    <source>
        <dbReference type="ARBA" id="ARBA00023082"/>
    </source>
</evidence>
<keyword evidence="4" id="KW-0238">DNA-binding</keyword>
<dbReference type="Gene3D" id="1.10.1740.10">
    <property type="match status" value="1"/>
</dbReference>
<accession>A0A7W7RA24</accession>
<evidence type="ECO:0000313" key="8">
    <source>
        <dbReference type="Proteomes" id="UP000540506"/>
    </source>
</evidence>
<comment type="caution">
    <text evidence="7">The sequence shown here is derived from an EMBL/GenBank/DDBJ whole genome shotgun (WGS) entry which is preliminary data.</text>
</comment>
<evidence type="ECO:0000256" key="1">
    <source>
        <dbReference type="ARBA" id="ARBA00010641"/>
    </source>
</evidence>
<dbReference type="InterPro" id="IPR014284">
    <property type="entry name" value="RNA_pol_sigma-70_dom"/>
</dbReference>
<dbReference type="InterPro" id="IPR039425">
    <property type="entry name" value="RNA_pol_sigma-70-like"/>
</dbReference>
<evidence type="ECO:0000313" key="7">
    <source>
        <dbReference type="EMBL" id="MBB4928161.1"/>
    </source>
</evidence>
<evidence type="ECO:0000256" key="4">
    <source>
        <dbReference type="ARBA" id="ARBA00023125"/>
    </source>
</evidence>
<protein>
    <submittedName>
        <fullName evidence="7">RNA polymerase sigma factor (Sigma-70 family)</fullName>
    </submittedName>
</protein>
<dbReference type="PANTHER" id="PTHR43133:SF8">
    <property type="entry name" value="RNA POLYMERASE SIGMA FACTOR HI_1459-RELATED"/>
    <property type="match status" value="1"/>
</dbReference>
<dbReference type="PANTHER" id="PTHR43133">
    <property type="entry name" value="RNA POLYMERASE ECF-TYPE SIGMA FACTO"/>
    <property type="match status" value="1"/>
</dbReference>
<evidence type="ECO:0000256" key="2">
    <source>
        <dbReference type="ARBA" id="ARBA00023015"/>
    </source>
</evidence>
<evidence type="ECO:0000256" key="5">
    <source>
        <dbReference type="ARBA" id="ARBA00023163"/>
    </source>
</evidence>
<gene>
    <name evidence="7" type="ORF">FHR34_007256</name>
</gene>
<dbReference type="AlphaFoldDB" id="A0A7W7RA24"/>